<evidence type="ECO:0000313" key="1">
    <source>
        <dbReference type="EMBL" id="VDD86670.1"/>
    </source>
</evidence>
<dbReference type="WBParaSite" id="EVEC_0000210501-mRNA-1">
    <property type="protein sequence ID" value="EVEC_0000210501-mRNA-1"/>
    <property type="gene ID" value="EVEC_0000210501"/>
</dbReference>
<gene>
    <name evidence="1" type="ORF">EVEC_LOCUS1813</name>
</gene>
<dbReference type="AlphaFoldDB" id="A0A0N4UX56"/>
<evidence type="ECO:0000313" key="2">
    <source>
        <dbReference type="Proteomes" id="UP000274131"/>
    </source>
</evidence>
<dbReference type="PANTHER" id="PTHR33995">
    <property type="entry name" value="PROTEIN CBG18546"/>
    <property type="match status" value="1"/>
</dbReference>
<dbReference type="STRING" id="51028.A0A0N4UX56"/>
<sequence length="269" mass="30290">MLVRKCPCIVPKGAGRCFQYSHRYQASTLEEALNSFPDLTMEMPVNPTDGTSSLFNEHFKPERCASEECIVCQKEIRERVFELGLRPKLFNSRNLSNTTVICTRYRFSQPNAVLHGIRHGNNDIVVEAYEKNQKRGDLQRFPRQLVPLLGNGNRYVISCTTKGITPDPSGMLSLCSCCWTWRSLPRYYFPTFINELICDTLDGTCLSGYAACVNVQRTVQVLRIDTGAPTPVNIQIGSHCECKIRQNSPITRLIMGRTAIGSTVPQFGK</sequence>
<dbReference type="EMBL" id="UXUI01007269">
    <property type="protein sequence ID" value="VDD86670.1"/>
    <property type="molecule type" value="Genomic_DNA"/>
</dbReference>
<evidence type="ECO:0000313" key="3">
    <source>
        <dbReference type="WBParaSite" id="EVEC_0000210501-mRNA-1"/>
    </source>
</evidence>
<protein>
    <submittedName>
        <fullName evidence="3">Phospholipid scramblase</fullName>
    </submittedName>
</protein>
<dbReference type="SUPFAM" id="SSF57501">
    <property type="entry name" value="Cystine-knot cytokines"/>
    <property type="match status" value="1"/>
</dbReference>
<reference evidence="1 2" key="2">
    <citation type="submission" date="2018-10" db="EMBL/GenBank/DDBJ databases">
        <authorList>
            <consortium name="Pathogen Informatics"/>
        </authorList>
    </citation>
    <scope>NUCLEOTIDE SEQUENCE [LARGE SCALE GENOMIC DNA]</scope>
</reference>
<reference evidence="3" key="1">
    <citation type="submission" date="2017-02" db="UniProtKB">
        <authorList>
            <consortium name="WormBaseParasite"/>
        </authorList>
    </citation>
    <scope>IDENTIFICATION</scope>
</reference>
<organism evidence="3">
    <name type="scientific">Enterobius vermicularis</name>
    <name type="common">Human pinworm</name>
    <dbReference type="NCBI Taxonomy" id="51028"/>
    <lineage>
        <taxon>Eukaryota</taxon>
        <taxon>Metazoa</taxon>
        <taxon>Ecdysozoa</taxon>
        <taxon>Nematoda</taxon>
        <taxon>Chromadorea</taxon>
        <taxon>Rhabditida</taxon>
        <taxon>Spirurina</taxon>
        <taxon>Oxyuridomorpha</taxon>
        <taxon>Oxyuroidea</taxon>
        <taxon>Oxyuridae</taxon>
        <taxon>Enterobius</taxon>
    </lineage>
</organism>
<dbReference type="Proteomes" id="UP000274131">
    <property type="component" value="Unassembled WGS sequence"/>
</dbReference>
<proteinExistence type="predicted"/>
<dbReference type="OrthoDB" id="5867008at2759"/>
<accession>A0A0N4UX56</accession>
<dbReference type="PANTHER" id="PTHR33995:SF4">
    <property type="entry name" value="PROTEIN CBG09882"/>
    <property type="match status" value="1"/>
</dbReference>
<keyword evidence="2" id="KW-1185">Reference proteome</keyword>
<name>A0A0N4UX56_ENTVE</name>
<dbReference type="InterPro" id="IPR029034">
    <property type="entry name" value="Cystine-knot_cytokine"/>
</dbReference>